<organism evidence="6 7">
    <name type="scientific">Cribrihabitans marinus</name>
    <dbReference type="NCBI Taxonomy" id="1227549"/>
    <lineage>
        <taxon>Bacteria</taxon>
        <taxon>Pseudomonadati</taxon>
        <taxon>Pseudomonadota</taxon>
        <taxon>Alphaproteobacteria</taxon>
        <taxon>Rhodobacterales</taxon>
        <taxon>Paracoccaceae</taxon>
        <taxon>Cribrihabitans</taxon>
    </lineage>
</organism>
<dbReference type="GO" id="GO:0005975">
    <property type="term" value="P:carbohydrate metabolic process"/>
    <property type="evidence" value="ECO:0007669"/>
    <property type="project" value="InterPro"/>
</dbReference>
<gene>
    <name evidence="6" type="ORF">SAMN05444007_12411</name>
</gene>
<name>A0A1H7E530_9RHOB</name>
<dbReference type="Pfam" id="PF00370">
    <property type="entry name" value="FGGY_N"/>
    <property type="match status" value="1"/>
</dbReference>
<evidence type="ECO:0000256" key="2">
    <source>
        <dbReference type="ARBA" id="ARBA00022679"/>
    </source>
</evidence>
<dbReference type="SUPFAM" id="SSF53067">
    <property type="entry name" value="Actin-like ATPase domain"/>
    <property type="match status" value="2"/>
</dbReference>
<dbReference type="Gene3D" id="3.30.420.40">
    <property type="match status" value="2"/>
</dbReference>
<evidence type="ECO:0000259" key="4">
    <source>
        <dbReference type="Pfam" id="PF00370"/>
    </source>
</evidence>
<dbReference type="PANTHER" id="PTHR43095:SF5">
    <property type="entry name" value="XYLULOSE KINASE"/>
    <property type="match status" value="1"/>
</dbReference>
<dbReference type="EMBL" id="FNYD01000024">
    <property type="protein sequence ID" value="SEK08187.1"/>
    <property type="molecule type" value="Genomic_DNA"/>
</dbReference>
<evidence type="ECO:0000256" key="1">
    <source>
        <dbReference type="ARBA" id="ARBA00009156"/>
    </source>
</evidence>
<proteinExistence type="inferred from homology"/>
<evidence type="ECO:0000259" key="5">
    <source>
        <dbReference type="Pfam" id="PF21546"/>
    </source>
</evidence>
<comment type="similarity">
    <text evidence="1">Belongs to the FGGY kinase family.</text>
</comment>
<evidence type="ECO:0000313" key="6">
    <source>
        <dbReference type="EMBL" id="SEK08187.1"/>
    </source>
</evidence>
<accession>A0A1H7E530</accession>
<feature type="domain" description="Carbohydrate kinase FGGY C-terminal" evidence="5">
    <location>
        <begin position="248"/>
        <end position="422"/>
    </location>
</feature>
<evidence type="ECO:0000313" key="7">
    <source>
        <dbReference type="Proteomes" id="UP000199379"/>
    </source>
</evidence>
<evidence type="ECO:0000256" key="3">
    <source>
        <dbReference type="ARBA" id="ARBA00022777"/>
    </source>
</evidence>
<dbReference type="InterPro" id="IPR050406">
    <property type="entry name" value="FGGY_Carb_Kinase"/>
</dbReference>
<dbReference type="RefSeq" id="WP_092371664.1">
    <property type="nucleotide sequence ID" value="NZ_BMGV01000022.1"/>
</dbReference>
<feature type="domain" description="Carbohydrate kinase FGGY N-terminal" evidence="4">
    <location>
        <begin position="6"/>
        <end position="240"/>
    </location>
</feature>
<keyword evidence="3 6" id="KW-0418">Kinase</keyword>
<sequence length="461" mass="48721">MTRHVAVIDIGKTNAKLALVDRESLTEIAVITRPNTVLPGPPWPHFDVEGHWAFLLDGLRDFQAAHGIDAISITTHGACAALLDSKGELAAPILDYEFNGPDELAENYNAIRPPFSETGSPRLAGGLNIGAQLFWQFQTDPELKANTHQIVTYPQFWGAKLTGVAAMDVTSLGCHTDLWNPLAGEFSSLAGALAITDKLAPVRKPSDVLGTILPQIAEHTQLPPDTPVHCGIHDSNASLLPYVLAQEPPFSVISTGTWVIAMSIGGTSVSLDPGLDTLINVTALGDPAPSARFMGGREHDLASGGPYPEPTPDNLEVVLANEIMLMPALAAETGPFNGYQTGWLGSEPEIGTGERGAAVALYLALVTTECLSNIGHEGAIIVEGPFASNRIFLEMLAVESGSHVSRASGTTGTSAGAAMLASGEAFAPPFQHCSGSFNPERAAALQEYASLWKQKVQRRAQ</sequence>
<dbReference type="OrthoDB" id="9786272at2"/>
<dbReference type="InterPro" id="IPR049382">
    <property type="entry name" value="FGGY_C_2"/>
</dbReference>
<reference evidence="6 7" key="1">
    <citation type="submission" date="2016-10" db="EMBL/GenBank/DDBJ databases">
        <authorList>
            <person name="de Groot N.N."/>
        </authorList>
    </citation>
    <scope>NUCLEOTIDE SEQUENCE [LARGE SCALE GENOMIC DNA]</scope>
    <source>
        <strain evidence="6 7">DSM 29340</strain>
    </source>
</reference>
<dbReference type="AlphaFoldDB" id="A0A1H7E530"/>
<dbReference type="STRING" id="1227549.SAMN05444007_12411"/>
<dbReference type="InterPro" id="IPR043129">
    <property type="entry name" value="ATPase_NBD"/>
</dbReference>
<dbReference type="PANTHER" id="PTHR43095">
    <property type="entry name" value="SUGAR KINASE"/>
    <property type="match status" value="1"/>
</dbReference>
<dbReference type="InterPro" id="IPR018484">
    <property type="entry name" value="FGGY_N"/>
</dbReference>
<keyword evidence="7" id="KW-1185">Reference proteome</keyword>
<keyword evidence="2" id="KW-0808">Transferase</keyword>
<dbReference type="Proteomes" id="UP000199379">
    <property type="component" value="Unassembled WGS sequence"/>
</dbReference>
<protein>
    <submittedName>
        <fullName evidence="6">Sugar (Pentulose or hexulose) kinase</fullName>
    </submittedName>
</protein>
<dbReference type="CDD" id="cd07772">
    <property type="entry name" value="ASKHA_NBD_FGGY_NaCK-like"/>
    <property type="match status" value="1"/>
</dbReference>
<dbReference type="Pfam" id="PF21546">
    <property type="entry name" value="FGGY_C_2"/>
    <property type="match status" value="1"/>
</dbReference>
<dbReference type="GO" id="GO:0016301">
    <property type="term" value="F:kinase activity"/>
    <property type="evidence" value="ECO:0007669"/>
    <property type="project" value="UniProtKB-KW"/>
</dbReference>